<dbReference type="EMBL" id="JBBLZC010000001">
    <property type="protein sequence ID" value="MEK0081807.1"/>
    <property type="molecule type" value="Genomic_DNA"/>
</dbReference>
<name>A0ABU8XKU3_9PROT</name>
<protein>
    <submittedName>
        <fullName evidence="2">Uncharacterized protein</fullName>
    </submittedName>
</protein>
<proteinExistence type="predicted"/>
<evidence type="ECO:0000256" key="1">
    <source>
        <dbReference type="SAM" id="MobiDB-lite"/>
    </source>
</evidence>
<dbReference type="Proteomes" id="UP001375743">
    <property type="component" value="Unassembled WGS sequence"/>
</dbReference>
<feature type="region of interest" description="Disordered" evidence="1">
    <location>
        <begin position="181"/>
        <end position="252"/>
    </location>
</feature>
<evidence type="ECO:0000313" key="3">
    <source>
        <dbReference type="Proteomes" id="UP001375743"/>
    </source>
</evidence>
<sequence>MDVTSSPSPDRPRLTRAEAARLNGAKSRGPVTEAGKRRSAMNALKHGLTADRFTLSRGEDAEAYAELESRLAARFAPQDEIAAHLVQRLASVMWRQYRGDRIEAEVLAQRERRPDSSYIGGYVPGSPLVWDAGRFNAVQRYQARLDRMLFRLLDALARHEPLPEPDEAAAAPVEPAAAGSVAAPAAAGATPRDEPAIAPRSAAARRNEPTAPRNEPTAAATDGKASPHAALPPMGEAGKPAPASAPDIGPSRSMGVEAFLQMRRGIAAGQAAGWGGPAPAGAPLRNEPERAAAAASVGAPVTLPKDGQDAVARSAGSPAAPPPALLEASAPDRRLELRYLLASGDRAGVERFVEAGHMSRLGPAWSEVLPATPDCPTAVNPRAARRSG</sequence>
<evidence type="ECO:0000313" key="2">
    <source>
        <dbReference type="EMBL" id="MEK0081807.1"/>
    </source>
</evidence>
<feature type="compositionally biased region" description="Basic and acidic residues" evidence="1">
    <location>
        <begin position="10"/>
        <end position="19"/>
    </location>
</feature>
<dbReference type="RefSeq" id="WP_418157650.1">
    <property type="nucleotide sequence ID" value="NZ_JBBLZC010000001.1"/>
</dbReference>
<reference evidence="2 3" key="1">
    <citation type="submission" date="2024-01" db="EMBL/GenBank/DDBJ databases">
        <title>Multi-omics insights into the function and evolution of sodium benzoate biodegradation pathways in Benzoatithermus flavus gen. nov., sp. nov. from hot spring.</title>
        <authorList>
            <person name="Hu C.-J."/>
            <person name="Li W.-J."/>
        </authorList>
    </citation>
    <scope>NUCLEOTIDE SEQUENCE [LARGE SCALE GENOMIC DNA]</scope>
    <source>
        <strain evidence="2 3">SYSU G07066</strain>
    </source>
</reference>
<gene>
    <name evidence="2" type="ORF">U1T56_01480</name>
</gene>
<organism evidence="2 3">
    <name type="scientific">Benzoatithermus flavus</name>
    <dbReference type="NCBI Taxonomy" id="3108223"/>
    <lineage>
        <taxon>Bacteria</taxon>
        <taxon>Pseudomonadati</taxon>
        <taxon>Pseudomonadota</taxon>
        <taxon>Alphaproteobacteria</taxon>
        <taxon>Geminicoccales</taxon>
        <taxon>Geminicoccaceae</taxon>
        <taxon>Benzoatithermus</taxon>
    </lineage>
</organism>
<keyword evidence="3" id="KW-1185">Reference proteome</keyword>
<feature type="region of interest" description="Disordered" evidence="1">
    <location>
        <begin position="1"/>
        <end position="38"/>
    </location>
</feature>
<accession>A0ABU8XKU3</accession>
<comment type="caution">
    <text evidence="2">The sequence shown here is derived from an EMBL/GenBank/DDBJ whole genome shotgun (WGS) entry which is preliminary data.</text>
</comment>
<feature type="region of interest" description="Disordered" evidence="1">
    <location>
        <begin position="271"/>
        <end position="328"/>
    </location>
</feature>